<reference evidence="3 4" key="1">
    <citation type="submission" date="2019-03" db="EMBL/GenBank/DDBJ databases">
        <authorList>
            <person name="Gaulin E."/>
            <person name="Dumas B."/>
        </authorList>
    </citation>
    <scope>NUCLEOTIDE SEQUENCE [LARGE SCALE GENOMIC DNA]</scope>
    <source>
        <strain evidence="3">CBS 568.67</strain>
    </source>
</reference>
<keyword evidence="1" id="KW-1133">Transmembrane helix</keyword>
<feature type="transmembrane region" description="Helical" evidence="1">
    <location>
        <begin position="263"/>
        <end position="280"/>
    </location>
</feature>
<evidence type="ECO:0000256" key="1">
    <source>
        <dbReference type="SAM" id="Phobius"/>
    </source>
</evidence>
<sequence length="286" mass="30618">MSHSTALTCPYGGRSFQVRWNDSPRKNEMVATTKTTYTFVDGITGSIEVHHAAGSSGATIVAALDVSALNMMALRAADKNCEGVDAVAAYKWHIHTKWTHGDGRSSGVLSHCSLAAAGNHYDPDYACGPNSEYVGTNTCKEITPTYECTPATYAVNPLACERGDLSGKLGDMLVDAHGKITHSWVDPHYPDLHESTPEWNMMLHAVCGKATPRVVCATGITSAPSTAVIVPFQTSVVAAILFFALVGCFVLRRHPTVGRFYPTNLVVVATLALLALLVYQDVASFV</sequence>
<proteinExistence type="predicted"/>
<dbReference type="EMBL" id="CAADRA010006028">
    <property type="protein sequence ID" value="VFT93732.1"/>
    <property type="molecule type" value="Genomic_DNA"/>
</dbReference>
<dbReference type="AlphaFoldDB" id="A0A485L7F7"/>
<keyword evidence="4" id="KW-1185">Reference proteome</keyword>
<evidence type="ECO:0000313" key="3">
    <source>
        <dbReference type="EMBL" id="VFT93732.1"/>
    </source>
</evidence>
<keyword evidence="1" id="KW-0812">Transmembrane</keyword>
<dbReference type="EMBL" id="VJMH01006007">
    <property type="protein sequence ID" value="KAF0691886.1"/>
    <property type="molecule type" value="Genomic_DNA"/>
</dbReference>
<organism evidence="3 4">
    <name type="scientific">Aphanomyces stellatus</name>
    <dbReference type="NCBI Taxonomy" id="120398"/>
    <lineage>
        <taxon>Eukaryota</taxon>
        <taxon>Sar</taxon>
        <taxon>Stramenopiles</taxon>
        <taxon>Oomycota</taxon>
        <taxon>Saprolegniomycetes</taxon>
        <taxon>Saprolegniales</taxon>
        <taxon>Verrucalvaceae</taxon>
        <taxon>Aphanomyces</taxon>
    </lineage>
</organism>
<evidence type="ECO:0000313" key="2">
    <source>
        <dbReference type="EMBL" id="KAF0691886.1"/>
    </source>
</evidence>
<dbReference type="GO" id="GO:0006801">
    <property type="term" value="P:superoxide metabolic process"/>
    <property type="evidence" value="ECO:0007669"/>
    <property type="project" value="InterPro"/>
</dbReference>
<gene>
    <name evidence="3" type="primary">Aste57867_16970</name>
    <name evidence="2" type="ORF">As57867_016912</name>
    <name evidence="3" type="ORF">ASTE57867_16970</name>
</gene>
<protein>
    <submittedName>
        <fullName evidence="3">Aste57867_16970 protein</fullName>
    </submittedName>
</protein>
<dbReference type="Gene3D" id="2.60.40.200">
    <property type="entry name" value="Superoxide dismutase, copper/zinc binding domain"/>
    <property type="match status" value="1"/>
</dbReference>
<dbReference type="Proteomes" id="UP000332933">
    <property type="component" value="Unassembled WGS sequence"/>
</dbReference>
<name>A0A485L7F7_9STRA</name>
<keyword evidence="1" id="KW-0472">Membrane</keyword>
<evidence type="ECO:0000313" key="4">
    <source>
        <dbReference type="Proteomes" id="UP000332933"/>
    </source>
</evidence>
<dbReference type="OrthoDB" id="159229at2759"/>
<feature type="transmembrane region" description="Helical" evidence="1">
    <location>
        <begin position="230"/>
        <end position="251"/>
    </location>
</feature>
<dbReference type="InterPro" id="IPR036423">
    <property type="entry name" value="SOD-like_Cu/Zn_dom_sf"/>
</dbReference>
<dbReference type="GO" id="GO:0046872">
    <property type="term" value="F:metal ion binding"/>
    <property type="evidence" value="ECO:0007669"/>
    <property type="project" value="InterPro"/>
</dbReference>
<accession>A0A485L7F7</accession>
<reference evidence="2" key="2">
    <citation type="submission" date="2019-06" db="EMBL/GenBank/DDBJ databases">
        <title>Genomics analysis of Aphanomyces spp. identifies a new class of oomycete effector associated with host adaptation.</title>
        <authorList>
            <person name="Gaulin E."/>
        </authorList>
    </citation>
    <scope>NUCLEOTIDE SEQUENCE</scope>
    <source>
        <strain evidence="2">CBS 578.67</strain>
    </source>
</reference>